<feature type="transmembrane region" description="Helical" evidence="10">
    <location>
        <begin position="81"/>
        <end position="103"/>
    </location>
</feature>
<evidence type="ECO:0000256" key="3">
    <source>
        <dbReference type="ARBA" id="ARBA00022692"/>
    </source>
</evidence>
<keyword evidence="4 10" id="KW-1133">Transmembrane helix</keyword>
<dbReference type="GO" id="GO:0062054">
    <property type="term" value="F:fluoride channel activity"/>
    <property type="evidence" value="ECO:0007669"/>
    <property type="project" value="UniProtKB-UniRule"/>
</dbReference>
<dbReference type="Proteomes" id="UP001223646">
    <property type="component" value="Unassembled WGS sequence"/>
</dbReference>
<comment type="activity regulation">
    <text evidence="10">Na(+) is not transported, but it plays an essential structural role and its presence is essential for fluoride channel function.</text>
</comment>
<comment type="caution">
    <text evidence="11">The sequence shown here is derived from an EMBL/GenBank/DDBJ whole genome shotgun (WGS) entry which is preliminary data.</text>
</comment>
<evidence type="ECO:0000256" key="10">
    <source>
        <dbReference type="HAMAP-Rule" id="MF_00454"/>
    </source>
</evidence>
<comment type="subcellular location">
    <subcellularLocation>
        <location evidence="1 10">Cell membrane</location>
        <topology evidence="1 10">Multi-pass membrane protein</topology>
    </subcellularLocation>
</comment>
<keyword evidence="6 10" id="KW-0407">Ion channel</keyword>
<evidence type="ECO:0000313" key="11">
    <source>
        <dbReference type="EMBL" id="MEO3717075.1"/>
    </source>
</evidence>
<reference evidence="11" key="2">
    <citation type="submission" date="2024-05" db="EMBL/GenBank/DDBJ databases">
        <authorList>
            <person name="Wolfe A."/>
        </authorList>
    </citation>
    <scope>NUCLEOTIDE SEQUENCE</scope>
    <source>
        <strain evidence="11">UMB1064</strain>
    </source>
</reference>
<gene>
    <name evidence="10" type="primary">fluC</name>
    <name evidence="10" type="synonym">crcB</name>
    <name evidence="11" type="ORF">QP460_005665</name>
</gene>
<evidence type="ECO:0000256" key="8">
    <source>
        <dbReference type="ARBA" id="ARBA00035585"/>
    </source>
</evidence>
<dbReference type="EMBL" id="JASOOY020000020">
    <property type="protein sequence ID" value="MEO3717075.1"/>
    <property type="molecule type" value="Genomic_DNA"/>
</dbReference>
<keyword evidence="10" id="KW-0915">Sodium</keyword>
<evidence type="ECO:0000256" key="5">
    <source>
        <dbReference type="ARBA" id="ARBA00023136"/>
    </source>
</evidence>
<feature type="binding site" evidence="10">
    <location>
        <position position="89"/>
    </location>
    <ligand>
        <name>Na(+)</name>
        <dbReference type="ChEBI" id="CHEBI:29101"/>
        <note>structural</note>
    </ligand>
</feature>
<keyword evidence="5 10" id="KW-0472">Membrane</keyword>
<evidence type="ECO:0000313" key="12">
    <source>
        <dbReference type="Proteomes" id="UP001223646"/>
    </source>
</evidence>
<feature type="transmembrane region" description="Helical" evidence="10">
    <location>
        <begin position="44"/>
        <end position="69"/>
    </location>
</feature>
<comment type="catalytic activity">
    <reaction evidence="8">
        <text>fluoride(in) = fluoride(out)</text>
        <dbReference type="Rhea" id="RHEA:76159"/>
        <dbReference type="ChEBI" id="CHEBI:17051"/>
    </reaction>
    <physiologicalReaction direction="left-to-right" evidence="8">
        <dbReference type="Rhea" id="RHEA:76160"/>
    </physiologicalReaction>
</comment>
<dbReference type="InterPro" id="IPR003691">
    <property type="entry name" value="FluC"/>
</dbReference>
<proteinExistence type="inferred from homology"/>
<sequence length="139" mass="14082">MNEESVAAKLPSAGRAQVLMALAVAGGAAVGAVCRFLLGAAIDAIVGSGISAISTTVINLLGCLLFGLVSSIAFDNPRLAAFFGTGFCGGFTTFSAFVILLLAQADTSVVLIVSVGLIHLLCCPLAYWLGTKCAREVAE</sequence>
<keyword evidence="10" id="KW-0406">Ion transport</keyword>
<feature type="transmembrane region" description="Helical" evidence="10">
    <location>
        <begin position="18"/>
        <end position="38"/>
    </location>
</feature>
<accession>A0AAW9SPL8</accession>
<protein>
    <recommendedName>
        <fullName evidence="10">Fluoride-specific ion channel FluC</fullName>
    </recommendedName>
</protein>
<dbReference type="AlphaFoldDB" id="A0AAW9SPL8"/>
<dbReference type="GO" id="GO:0005886">
    <property type="term" value="C:plasma membrane"/>
    <property type="evidence" value="ECO:0007669"/>
    <property type="project" value="UniProtKB-SubCell"/>
</dbReference>
<dbReference type="GO" id="GO:0140114">
    <property type="term" value="P:cellular detoxification of fluoride"/>
    <property type="evidence" value="ECO:0007669"/>
    <property type="project" value="UniProtKB-UniRule"/>
</dbReference>
<feature type="transmembrane region" description="Helical" evidence="10">
    <location>
        <begin position="109"/>
        <end position="129"/>
    </location>
</feature>
<name>A0AAW9SPL8_CORAY</name>
<keyword evidence="10" id="KW-0479">Metal-binding</keyword>
<dbReference type="Pfam" id="PF02537">
    <property type="entry name" value="CRCB"/>
    <property type="match status" value="1"/>
</dbReference>
<evidence type="ECO:0000256" key="7">
    <source>
        <dbReference type="ARBA" id="ARBA00035120"/>
    </source>
</evidence>
<comment type="function">
    <text evidence="9 10">Fluoride-specific ion channel. Important for reducing fluoride concentration in the cell, thus reducing its toxicity.</text>
</comment>
<comment type="similarity">
    <text evidence="7 10">Belongs to the fluoride channel Fluc/FEX (TC 1.A.43) family.</text>
</comment>
<dbReference type="RefSeq" id="WP_284825921.1">
    <property type="nucleotide sequence ID" value="NZ_JASOOY020000020.1"/>
</dbReference>
<feature type="binding site" evidence="10">
    <location>
        <position position="92"/>
    </location>
    <ligand>
        <name>Na(+)</name>
        <dbReference type="ChEBI" id="CHEBI:29101"/>
        <note>structural</note>
    </ligand>
</feature>
<dbReference type="HAMAP" id="MF_00454">
    <property type="entry name" value="FluC"/>
    <property type="match status" value="1"/>
</dbReference>
<dbReference type="GO" id="GO:0046872">
    <property type="term" value="F:metal ion binding"/>
    <property type="evidence" value="ECO:0007669"/>
    <property type="project" value="UniProtKB-KW"/>
</dbReference>
<evidence type="ECO:0000256" key="4">
    <source>
        <dbReference type="ARBA" id="ARBA00022989"/>
    </source>
</evidence>
<keyword evidence="2 10" id="KW-1003">Cell membrane</keyword>
<evidence type="ECO:0000256" key="2">
    <source>
        <dbReference type="ARBA" id="ARBA00022475"/>
    </source>
</evidence>
<organism evidence="11 12">
    <name type="scientific">Corynebacterium amycolatum</name>
    <dbReference type="NCBI Taxonomy" id="43765"/>
    <lineage>
        <taxon>Bacteria</taxon>
        <taxon>Bacillati</taxon>
        <taxon>Actinomycetota</taxon>
        <taxon>Actinomycetes</taxon>
        <taxon>Mycobacteriales</taxon>
        <taxon>Corynebacteriaceae</taxon>
        <taxon>Corynebacterium</taxon>
    </lineage>
</organism>
<evidence type="ECO:0000256" key="9">
    <source>
        <dbReference type="ARBA" id="ARBA00049940"/>
    </source>
</evidence>
<keyword evidence="10" id="KW-0813">Transport</keyword>
<evidence type="ECO:0000256" key="6">
    <source>
        <dbReference type="ARBA" id="ARBA00023303"/>
    </source>
</evidence>
<keyword evidence="3 10" id="KW-0812">Transmembrane</keyword>
<reference evidence="11" key="1">
    <citation type="submission" date="2023-05" db="EMBL/GenBank/DDBJ databases">
        <authorList>
            <person name="Du J."/>
        </authorList>
    </citation>
    <scope>NUCLEOTIDE SEQUENCE</scope>
    <source>
        <strain evidence="11">UMB1064</strain>
    </source>
</reference>
<evidence type="ECO:0000256" key="1">
    <source>
        <dbReference type="ARBA" id="ARBA00004651"/>
    </source>
</evidence>